<reference evidence="6" key="1">
    <citation type="submission" date="2016-07" db="EMBL/GenBank/DDBJ databases">
        <authorList>
            <person name="Florea S."/>
            <person name="Webb J.S."/>
            <person name="Jaromczyk J."/>
            <person name="Schardl C.L."/>
        </authorList>
    </citation>
    <scope>NUCLEOTIDE SEQUENCE [LARGE SCALE GENOMIC DNA]</scope>
    <source>
        <strain evidence="6">MIT 01-6242</strain>
    </source>
</reference>
<feature type="active site" description="Proton donor" evidence="3">
    <location>
        <position position="98"/>
    </location>
</feature>
<proteinExistence type="inferred from homology"/>
<dbReference type="NCBIfam" id="TIGR01120">
    <property type="entry name" value="rpiB"/>
    <property type="match status" value="1"/>
</dbReference>
<dbReference type="NCBIfam" id="TIGR00689">
    <property type="entry name" value="rpiB_lacA_lacB"/>
    <property type="match status" value="1"/>
</dbReference>
<keyword evidence="6" id="KW-1185">Reference proteome</keyword>
<feature type="binding site" evidence="4">
    <location>
        <position position="136"/>
    </location>
    <ligand>
        <name>D-ribulose 5-phosphate</name>
        <dbReference type="ChEBI" id="CHEBI:58121"/>
    </ligand>
</feature>
<evidence type="ECO:0000313" key="5">
    <source>
        <dbReference type="EMBL" id="ANV97439.1"/>
    </source>
</evidence>
<dbReference type="GO" id="GO:0019316">
    <property type="term" value="P:D-allose catabolic process"/>
    <property type="evidence" value="ECO:0007669"/>
    <property type="project" value="TreeGrafter"/>
</dbReference>
<dbReference type="Gene3D" id="3.40.1400.10">
    <property type="entry name" value="Sugar-phosphate isomerase, RpiB/LacA/LacB"/>
    <property type="match status" value="1"/>
</dbReference>
<dbReference type="PANTHER" id="PTHR30345">
    <property type="entry name" value="RIBOSE-5-PHOSPHATE ISOMERASE B"/>
    <property type="match status" value="1"/>
</dbReference>
<dbReference type="PANTHER" id="PTHR30345:SF0">
    <property type="entry name" value="DNA DAMAGE-REPAIR_TOLERATION PROTEIN DRT102"/>
    <property type="match status" value="1"/>
</dbReference>
<evidence type="ECO:0000256" key="1">
    <source>
        <dbReference type="ARBA" id="ARBA00008754"/>
    </source>
</evidence>
<dbReference type="Proteomes" id="UP000092884">
    <property type="component" value="Chromosome"/>
</dbReference>
<dbReference type="PIRSF" id="PIRSF005384">
    <property type="entry name" value="RpiB_LacA_B"/>
    <property type="match status" value="1"/>
</dbReference>
<feature type="active site" description="Proton acceptor" evidence="3">
    <location>
        <position position="65"/>
    </location>
</feature>
<dbReference type="STRING" id="222136.BBW65_00795"/>
<dbReference type="NCBIfam" id="NF004051">
    <property type="entry name" value="PRK05571.1"/>
    <property type="match status" value="1"/>
</dbReference>
<feature type="binding site" evidence="4">
    <location>
        <begin position="8"/>
        <end position="9"/>
    </location>
    <ligand>
        <name>D-ribulose 5-phosphate</name>
        <dbReference type="ChEBI" id="CHEBI:58121"/>
    </ligand>
</feature>
<evidence type="ECO:0000256" key="3">
    <source>
        <dbReference type="PIRSR" id="PIRSR005384-1"/>
    </source>
</evidence>
<evidence type="ECO:0000256" key="2">
    <source>
        <dbReference type="ARBA" id="ARBA00023235"/>
    </source>
</evidence>
<feature type="binding site" evidence="4">
    <location>
        <position position="109"/>
    </location>
    <ligand>
        <name>D-ribulose 5-phosphate</name>
        <dbReference type="ChEBI" id="CHEBI:58121"/>
    </ligand>
</feature>
<dbReference type="Pfam" id="PF02502">
    <property type="entry name" value="LacAB_rpiB"/>
    <property type="match status" value="1"/>
</dbReference>
<feature type="binding site" evidence="4">
    <location>
        <begin position="66"/>
        <end position="70"/>
    </location>
    <ligand>
        <name>D-ribulose 5-phosphate</name>
        <dbReference type="ChEBI" id="CHEBI:58121"/>
    </ligand>
</feature>
<dbReference type="GO" id="GO:0009052">
    <property type="term" value="P:pentose-phosphate shunt, non-oxidative branch"/>
    <property type="evidence" value="ECO:0007669"/>
    <property type="project" value="TreeGrafter"/>
</dbReference>
<dbReference type="AlphaFoldDB" id="A0A1B1U3W0"/>
<keyword evidence="2 5" id="KW-0413">Isomerase</keyword>
<dbReference type="EMBL" id="CP016503">
    <property type="protein sequence ID" value="ANV97439.1"/>
    <property type="molecule type" value="Genomic_DNA"/>
</dbReference>
<organism evidence="5 6">
    <name type="scientific">Helicobacter enhydrae</name>
    <dbReference type="NCBI Taxonomy" id="222136"/>
    <lineage>
        <taxon>Bacteria</taxon>
        <taxon>Pseudomonadati</taxon>
        <taxon>Campylobacterota</taxon>
        <taxon>Epsilonproteobacteria</taxon>
        <taxon>Campylobacterales</taxon>
        <taxon>Helicobacteraceae</taxon>
        <taxon>Helicobacter</taxon>
    </lineage>
</organism>
<gene>
    <name evidence="5" type="ORF">BBW65_00795</name>
</gene>
<dbReference type="SUPFAM" id="SSF89623">
    <property type="entry name" value="Ribose/Galactose isomerase RpiB/AlsB"/>
    <property type="match status" value="1"/>
</dbReference>
<feature type="binding site" evidence="4">
    <location>
        <position position="99"/>
    </location>
    <ligand>
        <name>D-ribulose 5-phosphate</name>
        <dbReference type="ChEBI" id="CHEBI:58121"/>
    </ligand>
</feature>
<evidence type="ECO:0000313" key="6">
    <source>
        <dbReference type="Proteomes" id="UP000092884"/>
    </source>
</evidence>
<comment type="similarity">
    <text evidence="1">Belongs to the LacAB/RpiB family.</text>
</comment>
<dbReference type="GO" id="GO:0004751">
    <property type="term" value="F:ribose-5-phosphate isomerase activity"/>
    <property type="evidence" value="ECO:0007669"/>
    <property type="project" value="TreeGrafter"/>
</dbReference>
<name>A0A1B1U3W0_9HELI</name>
<dbReference type="RefSeq" id="WP_066338437.1">
    <property type="nucleotide sequence ID" value="NZ_CP016503.1"/>
</dbReference>
<dbReference type="OrthoDB" id="1778624at2"/>
<accession>A0A1B1U3W0</accession>
<protein>
    <submittedName>
        <fullName evidence="5">Ribose 5-phosphate isomerase B</fullName>
    </submittedName>
</protein>
<dbReference type="InterPro" id="IPR003500">
    <property type="entry name" value="RpiB_LacA_LacB"/>
</dbReference>
<evidence type="ECO:0000256" key="4">
    <source>
        <dbReference type="PIRSR" id="PIRSR005384-2"/>
    </source>
</evidence>
<dbReference type="KEGG" id="het:BBW65_00795"/>
<sequence length="143" mass="15874">MRYFLATDHAGVRVRDFIVEYFRGKNLDLVDFSPSGSESVDYPDYAKKVCLEVLKTPQSRGILVCGSGIGMSITANRFKGIRAGLCTDAYMAEMTRRHNDANVLCLGERVSGLGIIESILDAFVTTEFEGGRHLSRIEKIDCE</sequence>
<dbReference type="InterPro" id="IPR036569">
    <property type="entry name" value="RpiB_LacA_LacB_sf"/>
</dbReference>
<feature type="binding site" evidence="4">
    <location>
        <position position="132"/>
    </location>
    <ligand>
        <name>D-ribulose 5-phosphate</name>
        <dbReference type="ChEBI" id="CHEBI:58121"/>
    </ligand>
</feature>
<dbReference type="InterPro" id="IPR004785">
    <property type="entry name" value="RpiB"/>
</dbReference>